<dbReference type="PANTHER" id="PTHR34126:SF1">
    <property type="entry name" value="PEROXISOME BIOGENESIS PROTEIN 22"/>
    <property type="match status" value="1"/>
</dbReference>
<proteinExistence type="predicted"/>
<accession>A0AAP0NU89</accession>
<keyword evidence="1" id="KW-0812">Transmembrane</keyword>
<sequence>MEFSPATSIVSQSMADSLAQHVLNLLKRLRNGCNRRIAEIILTLFNHKHAGTLGAVAGFAIAVIFSWKFLRPSTKPKRIQRKFINSESTSRSTGHALEVASYSQVDDDEIDESSRQVKLTGEQIMRKRLNGGRKMTCQLLGVILEENSPEDLLKHATVRPLVMETLLEISKYCEVYLMERILDDESGDRILFALEEAGLFRTGGLMKDKVLFCSTESGRSSFVRQLEPDWHVDTNQEIISQLSRFIRNQLHISTVSSFAMGSNIFVSESLNHYFSEERDV</sequence>
<dbReference type="GO" id="GO:0007031">
    <property type="term" value="P:peroxisome organization"/>
    <property type="evidence" value="ECO:0007669"/>
    <property type="project" value="InterPro"/>
</dbReference>
<gene>
    <name evidence="2" type="ORF">Scep_016018</name>
</gene>
<dbReference type="Pfam" id="PF22978">
    <property type="entry name" value="HAD_Pex22"/>
    <property type="match status" value="1"/>
</dbReference>
<dbReference type="AlphaFoldDB" id="A0AAP0NU89"/>
<organism evidence="2 3">
    <name type="scientific">Stephania cephalantha</name>
    <dbReference type="NCBI Taxonomy" id="152367"/>
    <lineage>
        <taxon>Eukaryota</taxon>
        <taxon>Viridiplantae</taxon>
        <taxon>Streptophyta</taxon>
        <taxon>Embryophyta</taxon>
        <taxon>Tracheophyta</taxon>
        <taxon>Spermatophyta</taxon>
        <taxon>Magnoliopsida</taxon>
        <taxon>Ranunculales</taxon>
        <taxon>Menispermaceae</taxon>
        <taxon>Menispermoideae</taxon>
        <taxon>Cissampelideae</taxon>
        <taxon>Stephania</taxon>
    </lineage>
</organism>
<evidence type="ECO:0000313" key="2">
    <source>
        <dbReference type="EMBL" id="KAK9117925.1"/>
    </source>
</evidence>
<reference evidence="2 3" key="1">
    <citation type="submission" date="2024-01" db="EMBL/GenBank/DDBJ databases">
        <title>Genome assemblies of Stephania.</title>
        <authorList>
            <person name="Yang L."/>
        </authorList>
    </citation>
    <scope>NUCLEOTIDE SEQUENCE [LARGE SCALE GENOMIC DNA]</scope>
    <source>
        <strain evidence="2">JXDWG</strain>
        <tissue evidence="2">Leaf</tissue>
    </source>
</reference>
<keyword evidence="1" id="KW-0472">Membrane</keyword>
<evidence type="ECO:0000313" key="3">
    <source>
        <dbReference type="Proteomes" id="UP001419268"/>
    </source>
</evidence>
<protein>
    <recommendedName>
        <fullName evidence="4">Peroxisome biogenesis protein 22</fullName>
    </recommendedName>
</protein>
<feature type="transmembrane region" description="Helical" evidence="1">
    <location>
        <begin position="50"/>
        <end position="70"/>
    </location>
</feature>
<dbReference type="EMBL" id="JBBNAG010000007">
    <property type="protein sequence ID" value="KAK9117925.1"/>
    <property type="molecule type" value="Genomic_DNA"/>
</dbReference>
<comment type="caution">
    <text evidence="2">The sequence shown here is derived from an EMBL/GenBank/DDBJ whole genome shotgun (WGS) entry which is preliminary data.</text>
</comment>
<dbReference type="PANTHER" id="PTHR34126">
    <property type="entry name" value="PEROXISOME BIOGENESIS PROTEIN 22"/>
    <property type="match status" value="1"/>
</dbReference>
<evidence type="ECO:0000256" key="1">
    <source>
        <dbReference type="SAM" id="Phobius"/>
    </source>
</evidence>
<dbReference type="Proteomes" id="UP001419268">
    <property type="component" value="Unassembled WGS sequence"/>
</dbReference>
<evidence type="ECO:0008006" key="4">
    <source>
        <dbReference type="Google" id="ProtNLM"/>
    </source>
</evidence>
<dbReference type="InterPro" id="IPR037485">
    <property type="entry name" value="PEX22"/>
</dbReference>
<keyword evidence="3" id="KW-1185">Reference proteome</keyword>
<name>A0AAP0NU89_9MAGN</name>
<keyword evidence="1" id="KW-1133">Transmembrane helix</keyword>